<feature type="region of interest" description="Disordered" evidence="1">
    <location>
        <begin position="38"/>
        <end position="59"/>
    </location>
</feature>
<dbReference type="AlphaFoldDB" id="A0AB33B6S7"/>
<name>A0AB33B6S7_BACTU</name>
<dbReference type="KEGG" id="btw:BF38_5524"/>
<gene>
    <name evidence="2" type="ORF">BF38_5524</name>
</gene>
<proteinExistence type="predicted"/>
<evidence type="ECO:0000313" key="3">
    <source>
        <dbReference type="Proteomes" id="UP000031876"/>
    </source>
</evidence>
<dbReference type="EMBL" id="CP009336">
    <property type="protein sequence ID" value="AJG79662.1"/>
    <property type="molecule type" value="Genomic_DNA"/>
</dbReference>
<sequence length="87" mass="10220">MNSLQPRQTCEISSAYVGMIDKVLTRVIVHRLTKEQQQKRLQAQNVREKKKRMKNSARSKRLSGISVYMTNPLQILSRWDKYMIGIL</sequence>
<feature type="compositionally biased region" description="Basic residues" evidence="1">
    <location>
        <begin position="48"/>
        <end position="59"/>
    </location>
</feature>
<protein>
    <submittedName>
        <fullName evidence="2">Transposase for insertion sequence element IS231B</fullName>
    </submittedName>
</protein>
<organism evidence="2 3">
    <name type="scientific">Bacillus thuringiensis</name>
    <dbReference type="NCBI Taxonomy" id="1428"/>
    <lineage>
        <taxon>Bacteria</taxon>
        <taxon>Bacillati</taxon>
        <taxon>Bacillota</taxon>
        <taxon>Bacilli</taxon>
        <taxon>Bacillales</taxon>
        <taxon>Bacillaceae</taxon>
        <taxon>Bacillus</taxon>
        <taxon>Bacillus cereus group</taxon>
    </lineage>
</organism>
<evidence type="ECO:0000256" key="1">
    <source>
        <dbReference type="SAM" id="MobiDB-lite"/>
    </source>
</evidence>
<dbReference type="Proteomes" id="UP000031876">
    <property type="component" value="Plasmid 1"/>
</dbReference>
<evidence type="ECO:0000313" key="2">
    <source>
        <dbReference type="EMBL" id="AJG79662.1"/>
    </source>
</evidence>
<keyword evidence="2" id="KW-0614">Plasmid</keyword>
<accession>A0AB33B6S7</accession>
<geneLocation type="plasmid" evidence="2 3">
    <name>1</name>
</geneLocation>
<reference evidence="2 3" key="1">
    <citation type="journal article" date="2015" name="Genome Announc.">
        <title>Complete genome sequences for 35 biothreat assay-relevant bacillus species.</title>
        <authorList>
            <person name="Johnson S.L."/>
            <person name="Daligault H.E."/>
            <person name="Davenport K.W."/>
            <person name="Jaissle J."/>
            <person name="Frey K.G."/>
            <person name="Ladner J.T."/>
            <person name="Broomall S.M."/>
            <person name="Bishop-Lilly K.A."/>
            <person name="Bruce D.C."/>
            <person name="Gibbons H.S."/>
            <person name="Coyne S.R."/>
            <person name="Lo C.C."/>
            <person name="Meincke L."/>
            <person name="Munk A.C."/>
            <person name="Koroleva G.I."/>
            <person name="Rosenzweig C.N."/>
            <person name="Palacios G.F."/>
            <person name="Redden C.L."/>
            <person name="Minogue T.D."/>
            <person name="Chain P.S."/>
        </authorList>
    </citation>
    <scope>NUCLEOTIDE SEQUENCE [LARGE SCALE GENOMIC DNA]</scope>
    <source>
        <strain evidence="2 3">HD1011</strain>
    </source>
</reference>